<gene>
    <name evidence="2" type="ORF">TRIUR3_03490</name>
</gene>
<proteinExistence type="predicted"/>
<organism evidence="2">
    <name type="scientific">Triticum urartu</name>
    <name type="common">Red wild einkorn</name>
    <name type="synonym">Crithodium urartu</name>
    <dbReference type="NCBI Taxonomy" id="4572"/>
    <lineage>
        <taxon>Eukaryota</taxon>
        <taxon>Viridiplantae</taxon>
        <taxon>Streptophyta</taxon>
        <taxon>Embryophyta</taxon>
        <taxon>Tracheophyta</taxon>
        <taxon>Spermatophyta</taxon>
        <taxon>Magnoliopsida</taxon>
        <taxon>Liliopsida</taxon>
        <taxon>Poales</taxon>
        <taxon>Poaceae</taxon>
        <taxon>BOP clade</taxon>
        <taxon>Pooideae</taxon>
        <taxon>Triticodae</taxon>
        <taxon>Triticeae</taxon>
        <taxon>Triticinae</taxon>
        <taxon>Triticum</taxon>
    </lineage>
</organism>
<sequence>MAMVEEAAHQLDPLEVLQVGWMEDSIEAVAPWVENKMGTTVVMAYHYLGLVKAQLHQAMTGIKQFFGGAIPQHPSSTRNLAVTSKPPVVSVTFSARKVFDELPRQSSAAAGSQQLDLQQVPDRW</sequence>
<name>M7ZX90_TRIUA</name>
<dbReference type="EMBL" id="KD151910">
    <property type="protein sequence ID" value="EMS56990.1"/>
    <property type="molecule type" value="Genomic_DNA"/>
</dbReference>
<protein>
    <submittedName>
        <fullName evidence="2">Uncharacterized protein</fullName>
    </submittedName>
</protein>
<feature type="region of interest" description="Disordered" evidence="1">
    <location>
        <begin position="104"/>
        <end position="124"/>
    </location>
</feature>
<evidence type="ECO:0000313" key="2">
    <source>
        <dbReference type="EMBL" id="EMS56990.1"/>
    </source>
</evidence>
<dbReference type="AlphaFoldDB" id="M7ZX90"/>
<reference evidence="2" key="1">
    <citation type="journal article" date="2013" name="Nature">
        <title>Draft genome of the wheat A-genome progenitor Triticum urartu.</title>
        <authorList>
            <person name="Ling H.Q."/>
            <person name="Zhao S."/>
            <person name="Liu D."/>
            <person name="Wang J."/>
            <person name="Sun H."/>
            <person name="Zhang C."/>
            <person name="Fan H."/>
            <person name="Li D."/>
            <person name="Dong L."/>
            <person name="Tao Y."/>
            <person name="Gao C."/>
            <person name="Wu H."/>
            <person name="Li Y."/>
            <person name="Cui Y."/>
            <person name="Guo X."/>
            <person name="Zheng S."/>
            <person name="Wang B."/>
            <person name="Yu K."/>
            <person name="Liang Q."/>
            <person name="Yang W."/>
            <person name="Lou X."/>
            <person name="Chen J."/>
            <person name="Feng M."/>
            <person name="Jian J."/>
            <person name="Zhang X."/>
            <person name="Luo G."/>
            <person name="Jiang Y."/>
            <person name="Liu J."/>
            <person name="Wang Z."/>
            <person name="Sha Y."/>
            <person name="Zhang B."/>
            <person name="Wu H."/>
            <person name="Tang D."/>
            <person name="Shen Q."/>
            <person name="Xue P."/>
            <person name="Zou S."/>
            <person name="Wang X."/>
            <person name="Liu X."/>
            <person name="Wang F."/>
            <person name="Yang Y."/>
            <person name="An X."/>
            <person name="Dong Z."/>
            <person name="Zhang K."/>
            <person name="Zhang X."/>
            <person name="Luo M.C."/>
            <person name="Dvorak J."/>
            <person name="Tong Y."/>
            <person name="Wang J."/>
            <person name="Yang H."/>
            <person name="Li Z."/>
            <person name="Wang D."/>
            <person name="Zhang A."/>
            <person name="Wang J."/>
        </authorList>
    </citation>
    <scope>NUCLEOTIDE SEQUENCE</scope>
</reference>
<accession>M7ZX90</accession>
<evidence type="ECO:0000256" key="1">
    <source>
        <dbReference type="SAM" id="MobiDB-lite"/>
    </source>
</evidence>
<feature type="compositionally biased region" description="Polar residues" evidence="1">
    <location>
        <begin position="104"/>
        <end position="117"/>
    </location>
</feature>